<reference evidence="2 3" key="3">
    <citation type="submission" date="2020-02" db="EMBL/GenBank/DDBJ databases">
        <title>Newly sequenced genome of strain CSTR1 showed variability in Candidatus Kuenenia stuttgartiensis genomes.</title>
        <authorList>
            <person name="Ding C."/>
            <person name="Adrian L."/>
        </authorList>
    </citation>
    <scope>NUCLEOTIDE SEQUENCE [LARGE SCALE GENOMIC DNA]</scope>
    <source>
        <strain evidence="2 3">CSTR1</strain>
    </source>
</reference>
<evidence type="ECO:0000313" key="2">
    <source>
        <dbReference type="EMBL" id="QII13715.1"/>
    </source>
</evidence>
<reference evidence="1" key="1">
    <citation type="journal article" date="2006" name="Nature">
        <title>Deciphering the evolution and metabolism of an anammox bacterium from a community genome.</title>
        <authorList>
            <person name="Strous M."/>
            <person name="Pelletier E."/>
            <person name="Mangenot S."/>
            <person name="Rattei T."/>
            <person name="Lehner A."/>
            <person name="Taylor M.W."/>
            <person name="Horn M."/>
            <person name="Daims H."/>
            <person name="Bartol-Mavel D."/>
            <person name="Wincker P."/>
            <person name="Barbe V."/>
            <person name="Fonknechten N."/>
            <person name="Vallenet D."/>
            <person name="Segurens B."/>
            <person name="Schenowitz-Truong C."/>
            <person name="Medigue C."/>
            <person name="Collingro A."/>
            <person name="Snel B."/>
            <person name="Dutilh B.E."/>
            <person name="OpDenCamp H.J.M."/>
            <person name="vanDerDrift C."/>
            <person name="Cirpus I."/>
            <person name="vanDePas-Schoonen K.T."/>
            <person name="Harhangi H.R."/>
            <person name="vanNiftrik L."/>
            <person name="Schmid M."/>
            <person name="Keltjens J."/>
            <person name="vanDeVossenberg J."/>
            <person name="Kartal B."/>
            <person name="Meier H."/>
            <person name="Frishman D."/>
            <person name="Huynen M.A."/>
            <person name="Mewes H."/>
            <person name="Weissenbach J."/>
            <person name="Jetten M.S.M."/>
            <person name="Wagner M."/>
            <person name="LePaslier D."/>
        </authorList>
    </citation>
    <scope>NUCLEOTIDE SEQUENCE</scope>
</reference>
<protein>
    <submittedName>
        <fullName evidence="1">Uncharacterized protein</fullName>
    </submittedName>
</protein>
<dbReference type="AlphaFoldDB" id="Q1PX38"/>
<dbReference type="EMBL" id="CP049055">
    <property type="protein sequence ID" value="QII13715.1"/>
    <property type="molecule type" value="Genomic_DNA"/>
</dbReference>
<reference evidence="1" key="2">
    <citation type="submission" date="2006-01" db="EMBL/GenBank/DDBJ databases">
        <authorList>
            <person name="Genoscope"/>
        </authorList>
    </citation>
    <scope>NUCLEOTIDE SEQUENCE</scope>
</reference>
<name>Q1PX38_KUEST</name>
<organism evidence="1">
    <name type="scientific">Kuenenia stuttgartiensis</name>
    <dbReference type="NCBI Taxonomy" id="174633"/>
    <lineage>
        <taxon>Bacteria</taxon>
        <taxon>Pseudomonadati</taxon>
        <taxon>Planctomycetota</taxon>
        <taxon>Candidatus Brocadiia</taxon>
        <taxon>Candidatus Brocadiales</taxon>
        <taxon>Candidatus Brocadiaceae</taxon>
        <taxon>Candidatus Kuenenia</taxon>
    </lineage>
</organism>
<evidence type="ECO:0000313" key="3">
    <source>
        <dbReference type="Proteomes" id="UP000501926"/>
    </source>
</evidence>
<evidence type="ECO:0000313" key="1">
    <source>
        <dbReference type="EMBL" id="CAJ71798.1"/>
    </source>
</evidence>
<dbReference type="Proteomes" id="UP000501926">
    <property type="component" value="Chromosome"/>
</dbReference>
<proteinExistence type="predicted"/>
<gene>
    <name evidence="2" type="ORF">KsCSTR_43360</name>
    <name evidence="1" type="ORF">kustc1053</name>
</gene>
<sequence length="50" mass="5919">MKIVDPKKSKGMYTGKREYFCFITYPPQDINSQRKPHVNIARIHNILLLD</sequence>
<dbReference type="EMBL" id="CT573073">
    <property type="protein sequence ID" value="CAJ71798.1"/>
    <property type="molecule type" value="Genomic_DNA"/>
</dbReference>
<accession>Q1PX38</accession>